<comment type="caution">
    <text evidence="4">The sequence shown here is derived from an EMBL/GenBank/DDBJ whole genome shotgun (WGS) entry which is preliminary data.</text>
</comment>
<dbReference type="PANTHER" id="PTHR35936">
    <property type="entry name" value="MEMBRANE-BOUND LYTIC MUREIN TRANSGLYCOSYLASE F"/>
    <property type="match status" value="1"/>
</dbReference>
<dbReference type="EMBL" id="FXTT01000001">
    <property type="protein sequence ID" value="SMP02294.1"/>
    <property type="molecule type" value="Genomic_DNA"/>
</dbReference>
<organism evidence="4 5">
    <name type="scientific">Roseibium denhamense</name>
    <dbReference type="NCBI Taxonomy" id="76305"/>
    <lineage>
        <taxon>Bacteria</taxon>
        <taxon>Pseudomonadati</taxon>
        <taxon>Pseudomonadota</taxon>
        <taxon>Alphaproteobacteria</taxon>
        <taxon>Hyphomicrobiales</taxon>
        <taxon>Stappiaceae</taxon>
        <taxon>Roseibium</taxon>
    </lineage>
</organism>
<dbReference type="InterPro" id="IPR001638">
    <property type="entry name" value="Solute-binding_3/MltF_N"/>
</dbReference>
<proteinExistence type="predicted"/>
<reference evidence="4 5" key="1">
    <citation type="submission" date="2017-05" db="EMBL/GenBank/DDBJ databases">
        <authorList>
            <person name="Varghese N."/>
            <person name="Submissions S."/>
        </authorList>
    </citation>
    <scope>NUCLEOTIDE SEQUENCE [LARGE SCALE GENOMIC DNA]</scope>
    <source>
        <strain evidence="4 5">DSM 15949</strain>
    </source>
</reference>
<dbReference type="SMART" id="SM00062">
    <property type="entry name" value="PBPb"/>
    <property type="match status" value="1"/>
</dbReference>
<dbReference type="PROSITE" id="PS51257">
    <property type="entry name" value="PROKAR_LIPOPROTEIN"/>
    <property type="match status" value="1"/>
</dbReference>
<evidence type="ECO:0000259" key="3">
    <source>
        <dbReference type="SMART" id="SM00062"/>
    </source>
</evidence>
<dbReference type="SUPFAM" id="SSF53850">
    <property type="entry name" value="Periplasmic binding protein-like II"/>
    <property type="match status" value="1"/>
</dbReference>
<sequence length="262" mass="29016">MFRSQVLLALIGAIAFACLPGPAAAQDCPRDGTLIAGAGDYRPYNIVEGNQVSGMDFDVIETILDKMGCGLIKVPLPWTRHLNAMRLGTVDIATPVTKTPERETFAHFSSPYIQADEILFVRAENLEKYENLSDFFLRDKRLGVVRDYAYGGSFPEMANAYPHLIEQTDSLELNLKQLELGRVDAILGETYVVTSVIKQLGLSNVIKPTEIVVASEPNYIMFSKESIPAEFVDAFSKELRAMQENGEFERITAPYKAADSPV</sequence>
<feature type="signal peptide" evidence="2">
    <location>
        <begin position="1"/>
        <end position="25"/>
    </location>
</feature>
<dbReference type="RefSeq" id="WP_155191187.1">
    <property type="nucleotide sequence ID" value="NZ_BAAAEA010000001.1"/>
</dbReference>
<evidence type="ECO:0000256" key="1">
    <source>
        <dbReference type="ARBA" id="ARBA00022729"/>
    </source>
</evidence>
<feature type="chain" id="PRO_5046760220" evidence="2">
    <location>
        <begin position="26"/>
        <end position="262"/>
    </location>
</feature>
<protein>
    <submittedName>
        <fullName evidence="4">Amino acid ABC transporter substrate-binding protein, PAAT family</fullName>
    </submittedName>
</protein>
<gene>
    <name evidence="4" type="ORF">SAMN06265374_0442</name>
</gene>
<dbReference type="PANTHER" id="PTHR35936:SF35">
    <property type="entry name" value="L-CYSTINE-BINDING PROTEIN TCYJ"/>
    <property type="match status" value="1"/>
</dbReference>
<name>A0ABY1N7P5_9HYPH</name>
<accession>A0ABY1N7P5</accession>
<dbReference type="Pfam" id="PF00497">
    <property type="entry name" value="SBP_bac_3"/>
    <property type="match status" value="1"/>
</dbReference>
<feature type="domain" description="Solute-binding protein family 3/N-terminal" evidence="3">
    <location>
        <begin position="33"/>
        <end position="259"/>
    </location>
</feature>
<evidence type="ECO:0000256" key="2">
    <source>
        <dbReference type="SAM" id="SignalP"/>
    </source>
</evidence>
<dbReference type="Proteomes" id="UP001157914">
    <property type="component" value="Unassembled WGS sequence"/>
</dbReference>
<dbReference type="Gene3D" id="3.40.190.10">
    <property type="entry name" value="Periplasmic binding protein-like II"/>
    <property type="match status" value="2"/>
</dbReference>
<keyword evidence="1 2" id="KW-0732">Signal</keyword>
<evidence type="ECO:0000313" key="4">
    <source>
        <dbReference type="EMBL" id="SMP02294.1"/>
    </source>
</evidence>
<evidence type="ECO:0000313" key="5">
    <source>
        <dbReference type="Proteomes" id="UP001157914"/>
    </source>
</evidence>
<keyword evidence="5" id="KW-1185">Reference proteome</keyword>